<dbReference type="GO" id="GO:0005634">
    <property type="term" value="C:nucleus"/>
    <property type="evidence" value="ECO:0007669"/>
    <property type="project" value="TreeGrafter"/>
</dbReference>
<dbReference type="InterPro" id="IPR008266">
    <property type="entry name" value="Tyr_kinase_AS"/>
</dbReference>
<dbReference type="InterPro" id="IPR000719">
    <property type="entry name" value="Prot_kinase_dom"/>
</dbReference>
<comment type="caution">
    <text evidence="12">The sequence shown here is derived from an EMBL/GenBank/DDBJ whole genome shotgun (WGS) entry which is preliminary data.</text>
</comment>
<comment type="catalytic activity">
    <reaction evidence="8">
        <text>L-threonyl-[protein] + ATP = O-phospho-L-threonyl-[protein] + ADP + H(+)</text>
        <dbReference type="Rhea" id="RHEA:46608"/>
        <dbReference type="Rhea" id="RHEA-COMP:11060"/>
        <dbReference type="Rhea" id="RHEA-COMP:11605"/>
        <dbReference type="ChEBI" id="CHEBI:15378"/>
        <dbReference type="ChEBI" id="CHEBI:30013"/>
        <dbReference type="ChEBI" id="CHEBI:30616"/>
        <dbReference type="ChEBI" id="CHEBI:61977"/>
        <dbReference type="ChEBI" id="CHEBI:456216"/>
        <dbReference type="EC" id="2.7.11.1"/>
    </reaction>
</comment>
<evidence type="ECO:0000256" key="5">
    <source>
        <dbReference type="ARBA" id="ARBA00019973"/>
    </source>
</evidence>
<evidence type="ECO:0000313" key="12">
    <source>
        <dbReference type="EMBL" id="KAK0649985.1"/>
    </source>
</evidence>
<keyword evidence="12" id="KW-0808">Transferase</keyword>
<evidence type="ECO:0000256" key="1">
    <source>
        <dbReference type="ARBA" id="ARBA00003747"/>
    </source>
</evidence>
<dbReference type="Gene3D" id="1.10.510.10">
    <property type="entry name" value="Transferase(Phosphotransferase) domain 1"/>
    <property type="match status" value="1"/>
</dbReference>
<dbReference type="AlphaFoldDB" id="A0AA40CST9"/>
<dbReference type="Proteomes" id="UP001174936">
    <property type="component" value="Unassembled WGS sequence"/>
</dbReference>
<dbReference type="SMART" id="SM00220">
    <property type="entry name" value="S_TKc"/>
    <property type="match status" value="1"/>
</dbReference>
<evidence type="ECO:0000256" key="10">
    <source>
        <dbReference type="SAM" id="MobiDB-lite"/>
    </source>
</evidence>
<comment type="function">
    <text evidence="1">Component of the EKC/KEOPS complex that is required for the formation of a threonylcarbamoyl group on adenosine at position 37 (t(6)A37) in tRNAs that read codons beginning with adenine. The complex is probably involved in the transfer of the threonylcarbamoyl moiety of threonylcarbamoyl-AMP (TC-AMP) to the N6 group of A37. BUD32 has ATPase activity in the context of the EKC/KEOPS complex and likely plays a supporting role to the catalytic subunit KAE1. The EKC/KEOPS complex also promotes both telomere uncapping and telomere elongation. The complex is required for efficient recruitment of transcriptional coactivators.</text>
</comment>
<dbReference type="PROSITE" id="PS00109">
    <property type="entry name" value="PROTEIN_KINASE_TYR"/>
    <property type="match status" value="1"/>
</dbReference>
<dbReference type="PANTHER" id="PTHR44167">
    <property type="entry name" value="OVARIAN-SPECIFIC SERINE/THREONINE-PROTEIN KINASE LOK-RELATED"/>
    <property type="match status" value="1"/>
</dbReference>
<dbReference type="PROSITE" id="PS50011">
    <property type="entry name" value="PROTEIN_KINASE_DOM"/>
    <property type="match status" value="1"/>
</dbReference>
<evidence type="ECO:0000256" key="6">
    <source>
        <dbReference type="ARBA" id="ARBA00030980"/>
    </source>
</evidence>
<dbReference type="Gene3D" id="3.30.200.20">
    <property type="entry name" value="Phosphorylase Kinase, domain 1"/>
    <property type="match status" value="1"/>
</dbReference>
<comment type="catalytic activity">
    <reaction evidence="9">
        <text>L-seryl-[protein] + ATP = O-phospho-L-seryl-[protein] + ADP + H(+)</text>
        <dbReference type="Rhea" id="RHEA:17989"/>
        <dbReference type="Rhea" id="RHEA-COMP:9863"/>
        <dbReference type="Rhea" id="RHEA-COMP:11604"/>
        <dbReference type="ChEBI" id="CHEBI:15378"/>
        <dbReference type="ChEBI" id="CHEBI:29999"/>
        <dbReference type="ChEBI" id="CHEBI:30616"/>
        <dbReference type="ChEBI" id="CHEBI:83421"/>
        <dbReference type="ChEBI" id="CHEBI:456216"/>
        <dbReference type="EC" id="2.7.11.1"/>
    </reaction>
</comment>
<dbReference type="PANTHER" id="PTHR44167:SF30">
    <property type="entry name" value="PHOSPHORYLASE KINASE"/>
    <property type="match status" value="1"/>
</dbReference>
<dbReference type="Pfam" id="PF00069">
    <property type="entry name" value="Pkinase"/>
    <property type="match status" value="1"/>
</dbReference>
<dbReference type="GO" id="GO:0004674">
    <property type="term" value="F:protein serine/threonine kinase activity"/>
    <property type="evidence" value="ECO:0007669"/>
    <property type="project" value="UniProtKB-EC"/>
</dbReference>
<dbReference type="CDD" id="cd00180">
    <property type="entry name" value="PKc"/>
    <property type="match status" value="1"/>
</dbReference>
<protein>
    <recommendedName>
        <fullName evidence="5">EKC/KEOPS complex subunit BUD32</fullName>
        <ecNumber evidence="3">2.7.11.1</ecNumber>
    </recommendedName>
    <alternativeName>
        <fullName evidence="6 7">Atypical Serine/threonine protein kinase BUD32</fullName>
    </alternativeName>
    <alternativeName>
        <fullName evidence="4">EKC/KEOPS complex subunit bud32</fullName>
    </alternativeName>
</protein>
<comment type="subunit">
    <text evidence="2">Component of the EKC/KEOPS complex composed of at least BUD32, CGI121, GON7, KAE1 and PCC1; the whole complex dimerizes.</text>
</comment>
<accession>A0AA40CST9</accession>
<keyword evidence="12" id="KW-0418">Kinase</keyword>
<dbReference type="EC" id="2.7.11.1" evidence="3"/>
<dbReference type="GO" id="GO:0044773">
    <property type="term" value="P:mitotic DNA damage checkpoint signaling"/>
    <property type="evidence" value="ECO:0007669"/>
    <property type="project" value="TreeGrafter"/>
</dbReference>
<keyword evidence="13" id="KW-1185">Reference proteome</keyword>
<evidence type="ECO:0000259" key="11">
    <source>
        <dbReference type="PROSITE" id="PS50011"/>
    </source>
</evidence>
<feature type="region of interest" description="Disordered" evidence="10">
    <location>
        <begin position="117"/>
        <end position="144"/>
    </location>
</feature>
<name>A0AA40CST9_9PEZI</name>
<sequence>MAVKLEELGYGSRQALRLASKTPWRHLAYSRSIAWPGGLGRSSRLANGLSMRGVRSRGCRQKGLSGRGGLAARLGRWPGWFAMVVVVDVEVVVISGDVSVVWSRRRMAHASCPEMTAVSHDRGDGSDGNGDCDGDGDNARTPHYESTPEVLYSGAFATLTPDGSAASSAFNDLVVALLENPDSAAKPEPYHAQFLCLEFPSSPPAEPSSPSSSFSSSTTPYGAPTPRGCYRLSLDVLPEGPGGAWRIGKGSARAGDDSRGVDLLLLPPGQHKGTGVANVHALISIHALSGAFMLRSASSRPIIYLSAAEDGADLVLRQGDQAVLHKTVNRLRIGALDFILSFSVEQEHHFQAIRDTFITSILEQSVAPHPQLDVIPQPYHQKVARFIMHKSISAGAFGMVRSAVESTTGRPVAVKRLSCKGSRESSAVEVEARIASLFSSDDPRSGVIPLLSSWCEHNARFPCGRSPEDVFLAMPLAHTDFGHADWRSISEESRISLFHDTLVGLERIHAAGIMHRDISLKNLLIRSLDPPTAAICDFGKATKQPQSFNTAIGPIETVAPEVWTSTPRSPYRRTADIWSLGYAWLSTFGHLRGIVSADGSLKTDEARARGIRRELDTRILSGAIPLNLGNVHG</sequence>
<reference evidence="12" key="1">
    <citation type="submission" date="2023-06" db="EMBL/GenBank/DDBJ databases">
        <title>Genome-scale phylogeny and comparative genomics of the fungal order Sordariales.</title>
        <authorList>
            <consortium name="Lawrence Berkeley National Laboratory"/>
            <person name="Hensen N."/>
            <person name="Bonometti L."/>
            <person name="Westerberg I."/>
            <person name="Brannstrom I.O."/>
            <person name="Guillou S."/>
            <person name="Cros-Aarteil S."/>
            <person name="Calhoun S."/>
            <person name="Haridas S."/>
            <person name="Kuo A."/>
            <person name="Mondo S."/>
            <person name="Pangilinan J."/>
            <person name="Riley R."/>
            <person name="Labutti K."/>
            <person name="Andreopoulos B."/>
            <person name="Lipzen A."/>
            <person name="Chen C."/>
            <person name="Yanf M."/>
            <person name="Daum C."/>
            <person name="Ng V."/>
            <person name="Clum A."/>
            <person name="Steindorff A."/>
            <person name="Ohm R."/>
            <person name="Martin F."/>
            <person name="Silar P."/>
            <person name="Natvig D."/>
            <person name="Lalanne C."/>
            <person name="Gautier V."/>
            <person name="Ament-Velasquez S.L."/>
            <person name="Kruys A."/>
            <person name="Hutchinson M.I."/>
            <person name="Powell A.J."/>
            <person name="Barry K."/>
            <person name="Miller A.N."/>
            <person name="Grigoriev I.V."/>
            <person name="Debuchy R."/>
            <person name="Gladieux P."/>
            <person name="Thoren M.H."/>
            <person name="Johannesson H."/>
        </authorList>
    </citation>
    <scope>NUCLEOTIDE SEQUENCE</scope>
    <source>
        <strain evidence="12">SMH2532-1</strain>
    </source>
</reference>
<evidence type="ECO:0000256" key="9">
    <source>
        <dbReference type="ARBA" id="ARBA00048679"/>
    </source>
</evidence>
<dbReference type="SUPFAM" id="SSF56112">
    <property type="entry name" value="Protein kinase-like (PK-like)"/>
    <property type="match status" value="1"/>
</dbReference>
<evidence type="ECO:0000256" key="7">
    <source>
        <dbReference type="ARBA" id="ARBA00033194"/>
    </source>
</evidence>
<gene>
    <name evidence="12" type="ORF">B0T16DRAFT_389935</name>
</gene>
<evidence type="ECO:0000256" key="3">
    <source>
        <dbReference type="ARBA" id="ARBA00012513"/>
    </source>
</evidence>
<dbReference type="EMBL" id="JAULSV010000003">
    <property type="protein sequence ID" value="KAK0649985.1"/>
    <property type="molecule type" value="Genomic_DNA"/>
</dbReference>
<evidence type="ECO:0000256" key="4">
    <source>
        <dbReference type="ARBA" id="ARBA00013948"/>
    </source>
</evidence>
<dbReference type="InterPro" id="IPR011009">
    <property type="entry name" value="Kinase-like_dom_sf"/>
</dbReference>
<feature type="domain" description="Protein kinase" evidence="11">
    <location>
        <begin position="386"/>
        <end position="633"/>
    </location>
</feature>
<evidence type="ECO:0000256" key="8">
    <source>
        <dbReference type="ARBA" id="ARBA00047899"/>
    </source>
</evidence>
<proteinExistence type="predicted"/>
<evidence type="ECO:0000256" key="2">
    <source>
        <dbReference type="ARBA" id="ARBA00011534"/>
    </source>
</evidence>
<dbReference type="GO" id="GO:0005524">
    <property type="term" value="F:ATP binding"/>
    <property type="evidence" value="ECO:0007669"/>
    <property type="project" value="InterPro"/>
</dbReference>
<organism evidence="12 13">
    <name type="scientific">Cercophora newfieldiana</name>
    <dbReference type="NCBI Taxonomy" id="92897"/>
    <lineage>
        <taxon>Eukaryota</taxon>
        <taxon>Fungi</taxon>
        <taxon>Dikarya</taxon>
        <taxon>Ascomycota</taxon>
        <taxon>Pezizomycotina</taxon>
        <taxon>Sordariomycetes</taxon>
        <taxon>Sordariomycetidae</taxon>
        <taxon>Sordariales</taxon>
        <taxon>Lasiosphaeriaceae</taxon>
        <taxon>Cercophora</taxon>
    </lineage>
</organism>
<evidence type="ECO:0000313" key="13">
    <source>
        <dbReference type="Proteomes" id="UP001174936"/>
    </source>
</evidence>